<organism evidence="1 2">
    <name type="scientific">Steinernema carpocapsae</name>
    <name type="common">Entomopathogenic nematode</name>
    <dbReference type="NCBI Taxonomy" id="34508"/>
    <lineage>
        <taxon>Eukaryota</taxon>
        <taxon>Metazoa</taxon>
        <taxon>Ecdysozoa</taxon>
        <taxon>Nematoda</taxon>
        <taxon>Chromadorea</taxon>
        <taxon>Rhabditida</taxon>
        <taxon>Tylenchina</taxon>
        <taxon>Panagrolaimomorpha</taxon>
        <taxon>Strongyloidoidea</taxon>
        <taxon>Steinernematidae</taxon>
        <taxon>Steinernema</taxon>
    </lineage>
</organism>
<reference evidence="1 2" key="1">
    <citation type="journal article" date="2015" name="Genome Biol.">
        <title>Comparative genomics of Steinernema reveals deeply conserved gene regulatory networks.</title>
        <authorList>
            <person name="Dillman A.R."/>
            <person name="Macchietto M."/>
            <person name="Porter C.F."/>
            <person name="Rogers A."/>
            <person name="Williams B."/>
            <person name="Antoshechkin I."/>
            <person name="Lee M.M."/>
            <person name="Goodwin Z."/>
            <person name="Lu X."/>
            <person name="Lewis E.E."/>
            <person name="Goodrich-Blair H."/>
            <person name="Stock S.P."/>
            <person name="Adams B.J."/>
            <person name="Sternberg P.W."/>
            <person name="Mortazavi A."/>
        </authorList>
    </citation>
    <scope>NUCLEOTIDE SEQUENCE [LARGE SCALE GENOMIC DNA]</scope>
    <source>
        <strain evidence="1 2">ALL</strain>
    </source>
</reference>
<keyword evidence="2" id="KW-1185">Reference proteome</keyword>
<dbReference type="Proteomes" id="UP000298663">
    <property type="component" value="Unassembled WGS sequence"/>
</dbReference>
<proteinExistence type="predicted"/>
<comment type="caution">
    <text evidence="1">The sequence shown here is derived from an EMBL/GenBank/DDBJ whole genome shotgun (WGS) entry which is preliminary data.</text>
</comment>
<dbReference type="EMBL" id="AZBU02000001">
    <property type="protein sequence ID" value="TMS33624.1"/>
    <property type="molecule type" value="Genomic_DNA"/>
</dbReference>
<accession>A0A4U8UKZ4</accession>
<evidence type="ECO:0000313" key="2">
    <source>
        <dbReference type="Proteomes" id="UP000298663"/>
    </source>
</evidence>
<sequence length="74" mass="8326">MARAQCTDGRFTEQPIHGEETICGVERPLHSCKTQMDSDGNTSFQQHLLQVPSAVLRHLNNIAFELMRKSVGRC</sequence>
<name>A0A4U8UKZ4_STECR</name>
<evidence type="ECO:0000313" key="1">
    <source>
        <dbReference type="EMBL" id="TMS33624.1"/>
    </source>
</evidence>
<reference evidence="1 2" key="2">
    <citation type="journal article" date="2019" name="G3 (Bethesda)">
        <title>Hybrid Assembly of the Genome of the Entomopathogenic Nematode Steinernema carpocapsae Identifies the X-Chromosome.</title>
        <authorList>
            <person name="Serra L."/>
            <person name="Macchietto M."/>
            <person name="Macias-Munoz A."/>
            <person name="McGill C.J."/>
            <person name="Rodriguez I.M."/>
            <person name="Rodriguez B."/>
            <person name="Murad R."/>
            <person name="Mortazavi A."/>
        </authorList>
    </citation>
    <scope>NUCLEOTIDE SEQUENCE [LARGE SCALE GENOMIC DNA]</scope>
    <source>
        <strain evidence="1 2">ALL</strain>
    </source>
</reference>
<dbReference type="AlphaFoldDB" id="A0A4U8UKZ4"/>
<gene>
    <name evidence="1" type="ORF">L596_001346</name>
</gene>
<protein>
    <submittedName>
        <fullName evidence="1">Uncharacterized protein</fullName>
    </submittedName>
</protein>